<dbReference type="AlphaFoldDB" id="A0A1E7M209"/>
<evidence type="ECO:0000313" key="3">
    <source>
        <dbReference type="Proteomes" id="UP000175971"/>
    </source>
</evidence>
<dbReference type="Proteomes" id="UP000175971">
    <property type="component" value="Unassembled WGS sequence"/>
</dbReference>
<dbReference type="PATRIC" id="fig|518642.7.peg.2386"/>
<accession>A0A1E7M209</accession>
<organism evidence="2 3">
    <name type="scientific">Streptomyces nanshensis</name>
    <dbReference type="NCBI Taxonomy" id="518642"/>
    <lineage>
        <taxon>Bacteria</taxon>
        <taxon>Bacillati</taxon>
        <taxon>Actinomycetota</taxon>
        <taxon>Actinomycetes</taxon>
        <taxon>Kitasatosporales</taxon>
        <taxon>Streptomycetaceae</taxon>
        <taxon>Streptomyces</taxon>
    </lineage>
</organism>
<evidence type="ECO:0000256" key="1">
    <source>
        <dbReference type="SAM" id="MobiDB-lite"/>
    </source>
</evidence>
<protein>
    <submittedName>
        <fullName evidence="2">Uncharacterized protein</fullName>
    </submittedName>
</protein>
<gene>
    <name evidence="2" type="ORF">AN221_01725</name>
</gene>
<evidence type="ECO:0000313" key="2">
    <source>
        <dbReference type="EMBL" id="OEV22398.1"/>
    </source>
</evidence>
<dbReference type="OrthoDB" id="4350229at2"/>
<sequence length="303" mass="32842">MADSYLNAASGTPHEAPPTSPHPMAKPGYGKRSAPGERPRTDRDFAHLLPRDAAVAAYIDRLPDGSDISVKTLAKHLPYGQCALSTTLNRLQAAGHLRRGSECVVADDVMLWVTRTFFSRTAREDSWWNAFTRGDAPPDQPQRPTRSRAFILLAALGRTAPTLSLSSADCVRLEPQVSEWFARGASEAELLHALTAGLPSPVHCAARLVERRLADKLPPERVPPGPEPRTVLRTLECGECGVPGSPEALLGGLCRACRGPSPEPPVGPPGAVQPPGVRERMNAVRAGLVPRSERTYRFERTHR</sequence>
<comment type="caution">
    <text evidence="2">The sequence shown here is derived from an EMBL/GenBank/DDBJ whole genome shotgun (WGS) entry which is preliminary data.</text>
</comment>
<proteinExistence type="predicted"/>
<feature type="region of interest" description="Disordered" evidence="1">
    <location>
        <begin position="1"/>
        <end position="42"/>
    </location>
</feature>
<keyword evidence="3" id="KW-1185">Reference proteome</keyword>
<dbReference type="EMBL" id="LJGZ01000004">
    <property type="protein sequence ID" value="OEV22398.1"/>
    <property type="molecule type" value="Genomic_DNA"/>
</dbReference>
<reference evidence="2 3" key="1">
    <citation type="journal article" date="2016" name="Front. Microbiol.">
        <title>Comparative Genomics Analysis of Streptomyces Species Reveals Their Adaptation to the Marine Environment and Their Diversity at the Genomic Level.</title>
        <authorList>
            <person name="Tian X."/>
            <person name="Zhang Z."/>
            <person name="Yang T."/>
            <person name="Chen M."/>
            <person name="Li J."/>
            <person name="Chen F."/>
            <person name="Yang J."/>
            <person name="Li W."/>
            <person name="Zhang B."/>
            <person name="Zhang Z."/>
            <person name="Wu J."/>
            <person name="Zhang C."/>
            <person name="Long L."/>
            <person name="Xiao J."/>
        </authorList>
    </citation>
    <scope>NUCLEOTIDE SEQUENCE [LARGE SCALE GENOMIC DNA]</scope>
    <source>
        <strain evidence="2 3">SCSIO M10372</strain>
    </source>
</reference>
<name>A0A1E7M209_9ACTN</name>